<dbReference type="RefSeq" id="WP_120515755.1">
    <property type="nucleotide sequence ID" value="NZ_QXZY01000004.1"/>
</dbReference>
<dbReference type="EMBL" id="RMBX01000010">
    <property type="protein sequence ID" value="RPD39617.1"/>
    <property type="molecule type" value="Genomic_DNA"/>
</dbReference>
<dbReference type="Pfam" id="PF16344">
    <property type="entry name" value="FecR_C"/>
    <property type="match status" value="1"/>
</dbReference>
<reference evidence="5" key="1">
    <citation type="submission" date="2018-11" db="EMBL/GenBank/DDBJ databases">
        <title>Chitinophaga lutea sp.nov., isolate from arsenic contaminated soil.</title>
        <authorList>
            <person name="Zong Y."/>
        </authorList>
    </citation>
    <scope>NUCLEOTIDE SEQUENCE [LARGE SCALE GENOMIC DNA]</scope>
    <source>
        <strain evidence="5">YLT18</strain>
    </source>
</reference>
<evidence type="ECO:0000256" key="1">
    <source>
        <dbReference type="SAM" id="Phobius"/>
    </source>
</evidence>
<dbReference type="Gene3D" id="2.60.120.1440">
    <property type="match status" value="1"/>
</dbReference>
<evidence type="ECO:0000313" key="5">
    <source>
        <dbReference type="Proteomes" id="UP000279089"/>
    </source>
</evidence>
<dbReference type="OrthoDB" id="629393at2"/>
<dbReference type="Pfam" id="PF04773">
    <property type="entry name" value="FecR"/>
    <property type="match status" value="1"/>
</dbReference>
<dbReference type="AlphaFoldDB" id="A0A3N4MDG0"/>
<evidence type="ECO:0000259" key="3">
    <source>
        <dbReference type="Pfam" id="PF16344"/>
    </source>
</evidence>
<dbReference type="Gene3D" id="3.55.50.30">
    <property type="match status" value="1"/>
</dbReference>
<proteinExistence type="predicted"/>
<comment type="caution">
    <text evidence="4">The sequence shown here is derived from an EMBL/GenBank/DDBJ whole genome shotgun (WGS) entry which is preliminary data.</text>
</comment>
<name>A0A3N4MDG0_9BACT</name>
<dbReference type="InterPro" id="IPR006860">
    <property type="entry name" value="FecR"/>
</dbReference>
<keyword evidence="1" id="KW-1133">Transmembrane helix</keyword>
<dbReference type="PANTHER" id="PTHR30273">
    <property type="entry name" value="PERIPLASMIC SIGNAL SENSOR AND SIGMA FACTOR ACTIVATOR FECR-RELATED"/>
    <property type="match status" value="1"/>
</dbReference>
<keyword evidence="1" id="KW-0812">Transmembrane</keyword>
<accession>A0A3N4MDG0</accession>
<dbReference type="InterPro" id="IPR012373">
    <property type="entry name" value="Ferrdict_sens_TM"/>
</dbReference>
<evidence type="ECO:0000259" key="2">
    <source>
        <dbReference type="Pfam" id="PF04773"/>
    </source>
</evidence>
<sequence>MDQQRIKELAGKFLAGTATEAEQQELHAWYDSAATAGELPGEEETVRRRMLAQVRRRTQPASQVWRMAAAAAVFAAIAAAALFLLRQPHADAPSVSSGYGADALPGGDKATLTLADGTVIALDTAKNGTLAAQGGAQIAKSAGMQLVYIEDGAREDGPPVYNTITTPKGGQYQVQLPDGSRVWLNAASSLRFPASFHGGNRRVELHGEAYFDIKGDAAHPFIVTIPDMEVTVLGTEFNVSAYERGKQKTVLIKGAVKVQAPHNTAVLRPGQSAELQGGSRLQVADDPYAEDAAAWKDGMFIFTNEPLDEIMAQLSRWYNIESDYEKESLKGKIFTGQISRGEKLSEVLKMLEMTGTIHFRIENGTVTAMP</sequence>
<dbReference type="PANTHER" id="PTHR30273:SF2">
    <property type="entry name" value="PROTEIN FECR"/>
    <property type="match status" value="1"/>
</dbReference>
<organism evidence="4 5">
    <name type="scientific">Chitinophaga barathri</name>
    <dbReference type="NCBI Taxonomy" id="1647451"/>
    <lineage>
        <taxon>Bacteria</taxon>
        <taxon>Pseudomonadati</taxon>
        <taxon>Bacteroidota</taxon>
        <taxon>Chitinophagia</taxon>
        <taxon>Chitinophagales</taxon>
        <taxon>Chitinophagaceae</taxon>
        <taxon>Chitinophaga</taxon>
    </lineage>
</organism>
<dbReference type="Proteomes" id="UP000279089">
    <property type="component" value="Unassembled WGS sequence"/>
</dbReference>
<dbReference type="PIRSF" id="PIRSF018266">
    <property type="entry name" value="FecR"/>
    <property type="match status" value="1"/>
</dbReference>
<feature type="domain" description="FecR protein" evidence="2">
    <location>
        <begin position="163"/>
        <end position="257"/>
    </location>
</feature>
<dbReference type="GO" id="GO:0016989">
    <property type="term" value="F:sigma factor antagonist activity"/>
    <property type="evidence" value="ECO:0007669"/>
    <property type="project" value="TreeGrafter"/>
</dbReference>
<evidence type="ECO:0000313" key="4">
    <source>
        <dbReference type="EMBL" id="RPD39617.1"/>
    </source>
</evidence>
<keyword evidence="5" id="KW-1185">Reference proteome</keyword>
<gene>
    <name evidence="4" type="ORF">EG028_18390</name>
</gene>
<keyword evidence="1" id="KW-0472">Membrane</keyword>
<dbReference type="InterPro" id="IPR032508">
    <property type="entry name" value="FecR_C"/>
</dbReference>
<feature type="domain" description="Protein FecR C-terminal" evidence="3">
    <location>
        <begin position="300"/>
        <end position="367"/>
    </location>
</feature>
<feature type="transmembrane region" description="Helical" evidence="1">
    <location>
        <begin position="64"/>
        <end position="85"/>
    </location>
</feature>
<protein>
    <submittedName>
        <fullName evidence="4">FecR family protein</fullName>
    </submittedName>
</protein>